<dbReference type="Proteomes" id="UP000830729">
    <property type="component" value="Chromosome"/>
</dbReference>
<evidence type="ECO:0000313" key="2">
    <source>
        <dbReference type="Proteomes" id="UP000830729"/>
    </source>
</evidence>
<dbReference type="AlphaFoldDB" id="A0A8U0HVW6"/>
<reference evidence="1 2" key="1">
    <citation type="submission" date="2022-04" db="EMBL/GenBank/DDBJ databases">
        <title>Diverse halophilic archaea isolated from saline environments.</title>
        <authorList>
            <person name="Cui H.-L."/>
        </authorList>
    </citation>
    <scope>NUCLEOTIDE SEQUENCE [LARGE SCALE GENOMIC DNA]</scope>
    <source>
        <strain evidence="1 2">XZYJT49</strain>
    </source>
</reference>
<organism evidence="1 2">
    <name type="scientific">Halorussus limi</name>
    <dbReference type="NCBI Taxonomy" id="2938695"/>
    <lineage>
        <taxon>Archaea</taxon>
        <taxon>Methanobacteriati</taxon>
        <taxon>Methanobacteriota</taxon>
        <taxon>Stenosarchaea group</taxon>
        <taxon>Halobacteria</taxon>
        <taxon>Halobacteriales</taxon>
        <taxon>Haladaptataceae</taxon>
        <taxon>Halorussus</taxon>
    </lineage>
</organism>
<accession>A0A8U0HVW6</accession>
<dbReference type="GeneID" id="72184353"/>
<protein>
    <submittedName>
        <fullName evidence="1">Uncharacterized protein</fullName>
    </submittedName>
</protein>
<name>A0A8U0HVW6_9EURY</name>
<sequence length="61" mass="6042">MTVTSADVNWVVAEGTEATAEDGVVDEATAEDGVVDEATAEDGVVDEATADGDGVANEVTA</sequence>
<proteinExistence type="predicted"/>
<dbReference type="RefSeq" id="WP_248651298.1">
    <property type="nucleotide sequence ID" value="NZ_CP096659.1"/>
</dbReference>
<gene>
    <name evidence="1" type="ORF">M0R89_04100</name>
</gene>
<dbReference type="KEGG" id="halx:M0R89_04100"/>
<dbReference type="EMBL" id="CP096659">
    <property type="protein sequence ID" value="UPV75255.1"/>
    <property type="molecule type" value="Genomic_DNA"/>
</dbReference>
<keyword evidence="2" id="KW-1185">Reference proteome</keyword>
<evidence type="ECO:0000313" key="1">
    <source>
        <dbReference type="EMBL" id="UPV75255.1"/>
    </source>
</evidence>